<dbReference type="GO" id="GO:0006508">
    <property type="term" value="P:proteolysis"/>
    <property type="evidence" value="ECO:0007669"/>
    <property type="project" value="UniProtKB-KW"/>
</dbReference>
<dbReference type="SUPFAM" id="SSF54236">
    <property type="entry name" value="Ubiquitin-like"/>
    <property type="match status" value="1"/>
</dbReference>
<dbReference type="PANTHER" id="PTHR12917">
    <property type="entry name" value="ASPARTYL PROTEASE DDI-RELATED"/>
    <property type="match status" value="1"/>
</dbReference>
<keyword evidence="7" id="KW-1185">Reference proteome</keyword>
<dbReference type="OrthoDB" id="1047367at2759"/>
<comment type="similarity">
    <text evidence="1">Belongs to the DDI1 family.</text>
</comment>
<evidence type="ECO:0000259" key="5">
    <source>
        <dbReference type="Pfam" id="PF09668"/>
    </source>
</evidence>
<gene>
    <name evidence="6" type="ORF">A3Q56_00170</name>
</gene>
<dbReference type="GO" id="GO:0004190">
    <property type="term" value="F:aspartic-type endopeptidase activity"/>
    <property type="evidence" value="ECO:0007669"/>
    <property type="project" value="UniProtKB-KW"/>
</dbReference>
<keyword evidence="2" id="KW-0645">Protease</keyword>
<feature type="domain" description="Aspartic peptidase DDI1-type" evidence="5">
    <location>
        <begin position="213"/>
        <end position="321"/>
    </location>
</feature>
<dbReference type="AlphaFoldDB" id="A0A177BCM3"/>
<evidence type="ECO:0000313" key="7">
    <source>
        <dbReference type="Proteomes" id="UP000078046"/>
    </source>
</evidence>
<dbReference type="InterPro" id="IPR021109">
    <property type="entry name" value="Peptidase_aspartic_dom_sf"/>
</dbReference>
<organism evidence="6 7">
    <name type="scientific">Intoshia linei</name>
    <dbReference type="NCBI Taxonomy" id="1819745"/>
    <lineage>
        <taxon>Eukaryota</taxon>
        <taxon>Metazoa</taxon>
        <taxon>Spiralia</taxon>
        <taxon>Lophotrochozoa</taxon>
        <taxon>Mesozoa</taxon>
        <taxon>Orthonectida</taxon>
        <taxon>Rhopaluridae</taxon>
        <taxon>Intoshia</taxon>
    </lineage>
</organism>
<dbReference type="Gene3D" id="2.40.70.10">
    <property type="entry name" value="Acid Proteases"/>
    <property type="match status" value="1"/>
</dbReference>
<dbReference type="PANTHER" id="PTHR12917:SF1">
    <property type="entry name" value="AT13091P"/>
    <property type="match status" value="1"/>
</dbReference>
<dbReference type="InterPro" id="IPR029071">
    <property type="entry name" value="Ubiquitin-like_domsf"/>
</dbReference>
<keyword evidence="4" id="KW-0378">Hydrolase</keyword>
<reference evidence="6 7" key="1">
    <citation type="submission" date="2016-04" db="EMBL/GenBank/DDBJ databases">
        <title>The genome of Intoshia linei affirms orthonectids as highly simplified spiralians.</title>
        <authorList>
            <person name="Mikhailov K.V."/>
            <person name="Slusarev G.S."/>
            <person name="Nikitin M.A."/>
            <person name="Logacheva M.D."/>
            <person name="Penin A."/>
            <person name="Aleoshin V."/>
            <person name="Panchin Y.V."/>
        </authorList>
    </citation>
    <scope>NUCLEOTIDE SEQUENCE [LARGE SCALE GENOMIC DNA]</scope>
    <source>
        <strain evidence="6">Intl2013</strain>
        <tissue evidence="6">Whole animal</tissue>
    </source>
</reference>
<dbReference type="Proteomes" id="UP000078046">
    <property type="component" value="Unassembled WGS sequence"/>
</dbReference>
<name>A0A177BCM3_9BILA</name>
<dbReference type="SUPFAM" id="SSF50630">
    <property type="entry name" value="Acid proteases"/>
    <property type="match status" value="1"/>
</dbReference>
<evidence type="ECO:0000313" key="6">
    <source>
        <dbReference type="EMBL" id="OAF72039.1"/>
    </source>
</evidence>
<evidence type="ECO:0000256" key="3">
    <source>
        <dbReference type="ARBA" id="ARBA00022750"/>
    </source>
</evidence>
<comment type="caution">
    <text evidence="6">The sequence shown here is derived from an EMBL/GenBank/DDBJ whole genome shotgun (WGS) entry which is preliminary data.</text>
</comment>
<dbReference type="Pfam" id="PF09668">
    <property type="entry name" value="Asp_protease"/>
    <property type="match status" value="1"/>
</dbReference>
<dbReference type="EMBL" id="LWCA01000007">
    <property type="protein sequence ID" value="OAF72039.1"/>
    <property type="molecule type" value="Genomic_DNA"/>
</dbReference>
<evidence type="ECO:0000256" key="2">
    <source>
        <dbReference type="ARBA" id="ARBA00022670"/>
    </source>
</evidence>
<proteinExistence type="inferred from homology"/>
<dbReference type="InterPro" id="IPR019103">
    <property type="entry name" value="Peptidase_aspartic_DDI1-type"/>
</dbReference>
<sequence length="361" mass="40887">MIICIFNQDSFHNIEVAINSSIQDLEEKCKTLFNFKQVTLIYNGKTLDSKLTIQNCAINEYDLIQVLPNNLPKKNSIPPTPTASTLQTKIDKMDFTNVNINGESQSSTTNSFKIEQSMRHDLIKNKEKLLDVFLTDTKFWLKLITLFPGLKSEILNHEDEFNDFAIRILQSKSILTGRAVKAVLSRDMGQLNKVIENKQEIDNNMTASIEFTPESYVNVVLLFVDCSVNNVHIRALIDTGCQSTIMNDKIAEKCNIMHLCDERFSTVAKGIGTKHTGGKIHLAEIEIGSEKYHTSLTILKDMDMEVIIGLDLMMRHRCIIDLNQRKLLFGSSNNFVSFLPESQIGELLHKMGQLGKNKSLK</sequence>
<protein>
    <recommendedName>
        <fullName evidence="5">Aspartic peptidase DDI1-type domain-containing protein</fullName>
    </recommendedName>
</protein>
<keyword evidence="3" id="KW-0064">Aspartyl protease</keyword>
<evidence type="ECO:0000256" key="1">
    <source>
        <dbReference type="ARBA" id="ARBA00009136"/>
    </source>
</evidence>
<evidence type="ECO:0000256" key="4">
    <source>
        <dbReference type="ARBA" id="ARBA00022801"/>
    </source>
</evidence>
<accession>A0A177BCM3</accession>